<gene>
    <name evidence="3" type="ORF">NUU61_007746</name>
</gene>
<evidence type="ECO:0000313" key="3">
    <source>
        <dbReference type="EMBL" id="KAJ5086439.1"/>
    </source>
</evidence>
<feature type="domain" description="Alpha-L-arabinofuranosidase C-terminal" evidence="2">
    <location>
        <begin position="1"/>
        <end position="131"/>
    </location>
</feature>
<comment type="caution">
    <text evidence="3">The sequence shown here is derived from an EMBL/GenBank/DDBJ whole genome shotgun (WGS) entry which is preliminary data.</text>
</comment>
<reference evidence="3" key="2">
    <citation type="journal article" date="2023" name="IMA Fungus">
        <title>Comparative genomic study of the Penicillium genus elucidates a diverse pangenome and 15 lateral gene transfer events.</title>
        <authorList>
            <person name="Petersen C."/>
            <person name="Sorensen T."/>
            <person name="Nielsen M.R."/>
            <person name="Sondergaard T.E."/>
            <person name="Sorensen J.L."/>
            <person name="Fitzpatrick D.A."/>
            <person name="Frisvad J.C."/>
            <person name="Nielsen K.L."/>
        </authorList>
    </citation>
    <scope>NUCLEOTIDE SEQUENCE</scope>
    <source>
        <strain evidence="3">IBT 34128</strain>
    </source>
</reference>
<dbReference type="Pfam" id="PF06964">
    <property type="entry name" value="Alpha-L-AF_C"/>
    <property type="match status" value="1"/>
</dbReference>
<comment type="function">
    <text evidence="1">Alpha-L-arabinofuranosidase involved in the degradation of arabinoxylan, a major component of plant hemicellulose. Acts only on small linear 1,5-alpha-linked L-arabinofuranosyl oligosaccharides.</text>
</comment>
<dbReference type="GO" id="GO:0046556">
    <property type="term" value="F:alpha-L-arabinofuranosidase activity"/>
    <property type="evidence" value="ECO:0007669"/>
    <property type="project" value="InterPro"/>
</dbReference>
<dbReference type="OrthoDB" id="3032304at2759"/>
<dbReference type="SUPFAM" id="SSF51011">
    <property type="entry name" value="Glycosyl hydrolase domain"/>
    <property type="match status" value="1"/>
</dbReference>
<reference evidence="3" key="1">
    <citation type="submission" date="2022-11" db="EMBL/GenBank/DDBJ databases">
        <authorList>
            <person name="Petersen C."/>
        </authorList>
    </citation>
    <scope>NUCLEOTIDE SEQUENCE</scope>
    <source>
        <strain evidence="3">IBT 34128</strain>
    </source>
</reference>
<dbReference type="SMART" id="SM00813">
    <property type="entry name" value="Alpha-L-AF_C"/>
    <property type="match status" value="1"/>
</dbReference>
<dbReference type="AlphaFoldDB" id="A0A9W9ERE4"/>
<dbReference type="InterPro" id="IPR010720">
    <property type="entry name" value="Alpha-L-AF_C"/>
</dbReference>
<evidence type="ECO:0000259" key="2">
    <source>
        <dbReference type="SMART" id="SM00813"/>
    </source>
</evidence>
<keyword evidence="3" id="KW-0378">Hydrolase</keyword>
<sequence length="140" mass="15420">MTSPDGITKPTTWWPLWLFSRFMRDWTVGAHVSCGVCEGETSPVWLRSAKDTPWLNVSATLGDDGYANVAVVNVHDTQDLESRVEGVCGDVAVFTVTAADILATNMEGAEEVRVQESTWDGSGNYAFPKHSLTLLRWKAE</sequence>
<accession>A0A9W9ERE4</accession>
<evidence type="ECO:0000313" key="4">
    <source>
        <dbReference type="Proteomes" id="UP001141434"/>
    </source>
</evidence>
<name>A0A9W9ERE4_9EURO</name>
<dbReference type="Proteomes" id="UP001141434">
    <property type="component" value="Unassembled WGS sequence"/>
</dbReference>
<keyword evidence="4" id="KW-1185">Reference proteome</keyword>
<dbReference type="Gene3D" id="2.60.40.1180">
    <property type="entry name" value="Golgi alpha-mannosidase II"/>
    <property type="match status" value="1"/>
</dbReference>
<dbReference type="RefSeq" id="XP_056508564.1">
    <property type="nucleotide sequence ID" value="XM_056658271.1"/>
</dbReference>
<dbReference type="PANTHER" id="PTHR43576:SF3">
    <property type="entry name" value="ALPHA-L-ARABINOFURANOSIDASE C"/>
    <property type="match status" value="1"/>
</dbReference>
<organism evidence="3 4">
    <name type="scientific">Penicillium alfredii</name>
    <dbReference type="NCBI Taxonomy" id="1506179"/>
    <lineage>
        <taxon>Eukaryota</taxon>
        <taxon>Fungi</taxon>
        <taxon>Dikarya</taxon>
        <taxon>Ascomycota</taxon>
        <taxon>Pezizomycotina</taxon>
        <taxon>Eurotiomycetes</taxon>
        <taxon>Eurotiomycetidae</taxon>
        <taxon>Eurotiales</taxon>
        <taxon>Aspergillaceae</taxon>
        <taxon>Penicillium</taxon>
    </lineage>
</organism>
<dbReference type="GO" id="GO:0000272">
    <property type="term" value="P:polysaccharide catabolic process"/>
    <property type="evidence" value="ECO:0007669"/>
    <property type="project" value="TreeGrafter"/>
</dbReference>
<evidence type="ECO:0000256" key="1">
    <source>
        <dbReference type="ARBA" id="ARBA00037415"/>
    </source>
</evidence>
<dbReference type="EMBL" id="JAPMSZ010000010">
    <property type="protein sequence ID" value="KAJ5086439.1"/>
    <property type="molecule type" value="Genomic_DNA"/>
</dbReference>
<dbReference type="GO" id="GO:0046373">
    <property type="term" value="P:L-arabinose metabolic process"/>
    <property type="evidence" value="ECO:0007669"/>
    <property type="project" value="InterPro"/>
</dbReference>
<dbReference type="PANTHER" id="PTHR43576">
    <property type="entry name" value="ALPHA-L-ARABINOFURANOSIDASE C-RELATED"/>
    <property type="match status" value="1"/>
</dbReference>
<dbReference type="GeneID" id="81397440"/>
<proteinExistence type="predicted"/>
<dbReference type="InterPro" id="IPR013780">
    <property type="entry name" value="Glyco_hydro_b"/>
</dbReference>
<protein>
    <submittedName>
        <fullName evidence="3">Glycoside hydrolase superfamily</fullName>
    </submittedName>
</protein>